<proteinExistence type="predicted"/>
<sequence>PPEDNQHLNILPPLALLHRPWPTEEKADAKREFYRAIGQHPKMKHPTEFGGQLEAIPEWMKD</sequence>
<feature type="region of interest" description="Disordered" evidence="1">
    <location>
        <begin position="42"/>
        <end position="62"/>
    </location>
</feature>
<reference evidence="2" key="1">
    <citation type="journal article" date="2015" name="Nature">
        <title>Complex archaea that bridge the gap between prokaryotes and eukaryotes.</title>
        <authorList>
            <person name="Spang A."/>
            <person name="Saw J.H."/>
            <person name="Jorgensen S.L."/>
            <person name="Zaremba-Niedzwiedzka K."/>
            <person name="Martijn J."/>
            <person name="Lind A.E."/>
            <person name="van Eijk R."/>
            <person name="Schleper C."/>
            <person name="Guy L."/>
            <person name="Ettema T.J."/>
        </authorList>
    </citation>
    <scope>NUCLEOTIDE SEQUENCE</scope>
</reference>
<accession>A0A0F9DQ98</accession>
<evidence type="ECO:0000256" key="1">
    <source>
        <dbReference type="SAM" id="MobiDB-lite"/>
    </source>
</evidence>
<name>A0A0F9DQ98_9ZZZZ</name>
<dbReference type="EMBL" id="LAZR01030654">
    <property type="protein sequence ID" value="KKL55956.1"/>
    <property type="molecule type" value="Genomic_DNA"/>
</dbReference>
<comment type="caution">
    <text evidence="2">The sequence shown here is derived from an EMBL/GenBank/DDBJ whole genome shotgun (WGS) entry which is preliminary data.</text>
</comment>
<protein>
    <submittedName>
        <fullName evidence="2">Uncharacterized protein</fullName>
    </submittedName>
</protein>
<gene>
    <name evidence="2" type="ORF">LCGC14_2250200</name>
</gene>
<evidence type="ECO:0000313" key="2">
    <source>
        <dbReference type="EMBL" id="KKL55956.1"/>
    </source>
</evidence>
<organism evidence="2">
    <name type="scientific">marine sediment metagenome</name>
    <dbReference type="NCBI Taxonomy" id="412755"/>
    <lineage>
        <taxon>unclassified sequences</taxon>
        <taxon>metagenomes</taxon>
        <taxon>ecological metagenomes</taxon>
    </lineage>
</organism>
<dbReference type="AlphaFoldDB" id="A0A0F9DQ98"/>
<feature type="non-terminal residue" evidence="2">
    <location>
        <position position="1"/>
    </location>
</feature>